<gene>
    <name evidence="4" type="primary">cspA</name>
    <name evidence="4" type="ORF">AK812_SmicGene42994</name>
</gene>
<feature type="transmembrane region" description="Helical" evidence="2">
    <location>
        <begin position="205"/>
        <end position="225"/>
    </location>
</feature>
<feature type="transmembrane region" description="Helical" evidence="2">
    <location>
        <begin position="231"/>
        <end position="260"/>
    </location>
</feature>
<keyword evidence="1" id="KW-0597">Phosphoprotein</keyword>
<keyword evidence="2" id="KW-0812">Transmembrane</keyword>
<dbReference type="Gene3D" id="2.40.50.140">
    <property type="entry name" value="Nucleic acid-binding proteins"/>
    <property type="match status" value="2"/>
</dbReference>
<dbReference type="InterPro" id="IPR052069">
    <property type="entry name" value="Ca-reg_mRNA-binding_domain"/>
</dbReference>
<evidence type="ECO:0000256" key="1">
    <source>
        <dbReference type="ARBA" id="ARBA00022553"/>
    </source>
</evidence>
<organism evidence="4 5">
    <name type="scientific">Symbiodinium microadriaticum</name>
    <name type="common">Dinoflagellate</name>
    <name type="synonym">Zooxanthella microadriatica</name>
    <dbReference type="NCBI Taxonomy" id="2951"/>
    <lineage>
        <taxon>Eukaryota</taxon>
        <taxon>Sar</taxon>
        <taxon>Alveolata</taxon>
        <taxon>Dinophyceae</taxon>
        <taxon>Suessiales</taxon>
        <taxon>Symbiodiniaceae</taxon>
        <taxon>Symbiodinium</taxon>
    </lineage>
</organism>
<keyword evidence="5" id="KW-1185">Reference proteome</keyword>
<dbReference type="InterPro" id="IPR012340">
    <property type="entry name" value="NA-bd_OB-fold"/>
</dbReference>
<feature type="domain" description="CSD" evidence="3">
    <location>
        <begin position="141"/>
        <end position="207"/>
    </location>
</feature>
<proteinExistence type="predicted"/>
<dbReference type="InterPro" id="IPR011129">
    <property type="entry name" value="CSD"/>
</dbReference>
<evidence type="ECO:0000313" key="5">
    <source>
        <dbReference type="Proteomes" id="UP000186817"/>
    </source>
</evidence>
<dbReference type="GO" id="GO:0043488">
    <property type="term" value="P:regulation of mRNA stability"/>
    <property type="evidence" value="ECO:0007669"/>
    <property type="project" value="TreeGrafter"/>
</dbReference>
<name>A0A1Q9C255_SYMMI</name>
<dbReference type="PANTHER" id="PTHR12962">
    <property type="entry name" value="CALCIUM-REGULATED HEAT STABLE PROTEIN CRHSP-24-RELATED"/>
    <property type="match status" value="1"/>
</dbReference>
<reference evidence="4 5" key="1">
    <citation type="submission" date="2016-02" db="EMBL/GenBank/DDBJ databases">
        <title>Genome analysis of coral dinoflagellate symbionts highlights evolutionary adaptations to a symbiotic lifestyle.</title>
        <authorList>
            <person name="Aranda M."/>
            <person name="Li Y."/>
            <person name="Liew Y.J."/>
            <person name="Baumgarten S."/>
            <person name="Simakov O."/>
            <person name="Wilson M."/>
            <person name="Piel J."/>
            <person name="Ashoor H."/>
            <person name="Bougouffa S."/>
            <person name="Bajic V.B."/>
            <person name="Ryu T."/>
            <person name="Ravasi T."/>
            <person name="Bayer T."/>
            <person name="Micklem G."/>
            <person name="Kim H."/>
            <person name="Bhak J."/>
            <person name="Lajeunesse T.C."/>
            <person name="Voolstra C.R."/>
        </authorList>
    </citation>
    <scope>NUCLEOTIDE SEQUENCE [LARGE SCALE GENOMIC DNA]</scope>
    <source>
        <strain evidence="4 5">CCMP2467</strain>
    </source>
</reference>
<dbReference type="SMART" id="SM00357">
    <property type="entry name" value="CSP"/>
    <property type="match status" value="1"/>
</dbReference>
<dbReference type="AlphaFoldDB" id="A0A1Q9C255"/>
<dbReference type="OrthoDB" id="422005at2759"/>
<evidence type="ECO:0000259" key="3">
    <source>
        <dbReference type="PROSITE" id="PS51857"/>
    </source>
</evidence>
<dbReference type="PROSITE" id="PS00352">
    <property type="entry name" value="CSD_1"/>
    <property type="match status" value="1"/>
</dbReference>
<keyword evidence="2" id="KW-1133">Transmembrane helix</keyword>
<sequence length="303" mass="32898">MHENQFGLPGFLRGLAIAASKPDFCQGFGFIQPVQPAADNEDVFCHVSDLQEGEGSVVEATTGQINAADAGDTVLYTEKWDDRKAKTFHTLLERRDSWFTVRGGQISRARQKPGEKSPEPQAGTTKVIVAVLEAELVEATEEVGTMVRWHSDKGFGFIKPDDGGEDLFAHVSALADGDGSLQEGDKVTYDKEYNERKGKDQATNVRAGAGCLLFMFVWFVLLKFFMYQPLLAAAAAAAAVTVTRIATVVVIVSVIVTVIVNVSENGNATTQQSSIQWHHVLSRQISADAHIRTETGIQKMGAP</sequence>
<dbReference type="CDD" id="cd04458">
    <property type="entry name" value="CSP_CDS"/>
    <property type="match status" value="1"/>
</dbReference>
<dbReference type="SUPFAM" id="SSF50249">
    <property type="entry name" value="Nucleic acid-binding proteins"/>
    <property type="match status" value="1"/>
</dbReference>
<dbReference type="PANTHER" id="PTHR12962:SF1">
    <property type="entry name" value="COLD SHOCK DOMAIN-CONTAINING PROTEIN CG9705"/>
    <property type="match status" value="1"/>
</dbReference>
<dbReference type="Proteomes" id="UP000186817">
    <property type="component" value="Unassembled WGS sequence"/>
</dbReference>
<accession>A0A1Q9C255</accession>
<dbReference type="GO" id="GO:0005737">
    <property type="term" value="C:cytoplasm"/>
    <property type="evidence" value="ECO:0007669"/>
    <property type="project" value="TreeGrafter"/>
</dbReference>
<dbReference type="PROSITE" id="PS51857">
    <property type="entry name" value="CSD_2"/>
    <property type="match status" value="1"/>
</dbReference>
<dbReference type="InterPro" id="IPR019844">
    <property type="entry name" value="CSD_CS"/>
</dbReference>
<dbReference type="PRINTS" id="PR00050">
    <property type="entry name" value="COLDSHOCK"/>
</dbReference>
<dbReference type="InterPro" id="IPR002059">
    <property type="entry name" value="CSP_DNA-bd"/>
</dbReference>
<evidence type="ECO:0000313" key="4">
    <source>
        <dbReference type="EMBL" id="OLP76999.1"/>
    </source>
</evidence>
<keyword evidence="2" id="KW-0472">Membrane</keyword>
<evidence type="ECO:0000256" key="2">
    <source>
        <dbReference type="SAM" id="Phobius"/>
    </source>
</evidence>
<protein>
    <submittedName>
        <fullName evidence="4">Cold shock protein CspA</fullName>
    </submittedName>
</protein>
<dbReference type="Pfam" id="PF00313">
    <property type="entry name" value="CSD"/>
    <property type="match status" value="1"/>
</dbReference>
<dbReference type="EMBL" id="LSRX01001869">
    <property type="protein sequence ID" value="OLP76999.1"/>
    <property type="molecule type" value="Genomic_DNA"/>
</dbReference>
<dbReference type="GO" id="GO:0003730">
    <property type="term" value="F:mRNA 3'-UTR binding"/>
    <property type="evidence" value="ECO:0007669"/>
    <property type="project" value="TreeGrafter"/>
</dbReference>
<comment type="caution">
    <text evidence="4">The sequence shown here is derived from an EMBL/GenBank/DDBJ whole genome shotgun (WGS) entry which is preliminary data.</text>
</comment>